<evidence type="ECO:0000313" key="2">
    <source>
        <dbReference type="EMBL" id="KAL3800707.1"/>
    </source>
</evidence>
<feature type="compositionally biased region" description="Polar residues" evidence="1">
    <location>
        <begin position="257"/>
        <end position="268"/>
    </location>
</feature>
<dbReference type="Proteomes" id="UP001530400">
    <property type="component" value="Unassembled WGS sequence"/>
</dbReference>
<proteinExistence type="predicted"/>
<feature type="compositionally biased region" description="Basic and acidic residues" evidence="1">
    <location>
        <begin position="160"/>
        <end position="192"/>
    </location>
</feature>
<evidence type="ECO:0000256" key="1">
    <source>
        <dbReference type="SAM" id="MobiDB-lite"/>
    </source>
</evidence>
<feature type="compositionally biased region" description="Basic and acidic residues" evidence="1">
    <location>
        <begin position="535"/>
        <end position="546"/>
    </location>
</feature>
<feature type="compositionally biased region" description="Low complexity" evidence="1">
    <location>
        <begin position="223"/>
        <end position="233"/>
    </location>
</feature>
<gene>
    <name evidence="2" type="ORF">ACHAWO_013249</name>
</gene>
<sequence length="1320" mass="148917">MASDNKNPPPPLPHPSPRGGSTRYYYQPQHPYGGQPPYYGGDRYSSHYESPRHGGYRGDPYYRGPPPSHPLDAHGPPRESREVPSYHHHHHQQHYLQPRGGLAPSKSGAFVRYQPQNHRYVPREEERDAPPAAAAGAGGGMELREDPDQDVKLVGISNSERGKSAKDEPVETKEKEQASNEEGPVKMDHCPDQDEEGDKPQAKAPEQNGPKLPQEESKIVNTEQQQQPLLEPLSTKRPRSEPNVDDNTPKAGVYRHNPSSFFPMTNSHPRLPPPKRSRPNEEFYPTRHHPYDHNKPPHDNKPHPQSTHRPLRPLPTHRRSFSLESECRNDKHVKSHRDEEYRFRPASYSPSTHSLVSRSFDFYNNEEDRSLTSLDMKGSMSWEVPALSAIMSFGQLNNDSLRSPGDSLRDDKRDSSLRHDEGRDSRDDSRREDNGPHMPPIPTHGNAVDRNLDKSFLAPRPNIPNRDDSNRCEPREYYHRSLPAQQGYYTRSPRTNSRYGPPDNNDRYYEMMDGRQYYRKEVRRYDPNPPPMEMMMDRRDPYESQRGRSSSISYRRYEERHHGRSPPPPPSREYTYNDTPGGLSSRSFDSRSLGEMDEPVNSLLYRPSFSWERGLDQVAAVPPVDHHYDPHPPNNSILIQLADQQRIMKALALRNEIRTIGNPHSSIGLILLLAMPNDRHCLSETLCIIRNNVEVFTATAADISAPAPGRKRPVQVGQVGLRCVYCRMCTNDRVKRAMCFPSSTKRIYRALIDMKLDHFPSCPYIPQGLKARLEELSANSSRSTGMTVQYFVKSAKELGMVDMEEGMFIDLRRVGKEEQAPFFQQPLLPPVEHSQSRIVHHHPHSAAGVAEKSPAGNKAQFKPPKPTQMETDPNIKRYHGKVLLSFSDDSSFLSPLRCFLRRNVCAFTATSNDIAVRTPTTFSVRVGQVGVGCVHCLSVPPKQRSNRAVCFPFTLARIYQSVADIQRFHLGECKMMPPDVRAEFLQLQSESAKGSRGLATRTYWIDSARKLGLADGPCGMYFSRDPTLPPPLENDESLDLLAQVATNANTNFKPLVTPEDKPTIADFLYVVMEQLQPCLFTDADRNKRRSKNLGSVGVECKHCAGKIDARKFFWSSVSAAESNFVSVHSHMMDCKYIPDDFKQELAKMKSLRREQTSRLKTGSQKAFFTRVWNRLHSKPDDEKPEEKPKAKKRASSKPDVAQVSSNVPEMPPALPPSKSLDDAPFDSMVLPSGGSNDELRALLESKSTLSSMPSIELDPTKPEEMEAPNEEGKPDSDSKMDGSGDSAIAIKSSMSSVAHEMSAVSVRSKEAEQDAKSVGV</sequence>
<accession>A0ABD3QKU1</accession>
<feature type="compositionally biased region" description="Polar residues" evidence="1">
    <location>
        <begin position="483"/>
        <end position="498"/>
    </location>
</feature>
<feature type="region of interest" description="Disordered" evidence="1">
    <location>
        <begin position="836"/>
        <end position="873"/>
    </location>
</feature>
<organism evidence="2 3">
    <name type="scientific">Cyclotella atomus</name>
    <dbReference type="NCBI Taxonomy" id="382360"/>
    <lineage>
        <taxon>Eukaryota</taxon>
        <taxon>Sar</taxon>
        <taxon>Stramenopiles</taxon>
        <taxon>Ochrophyta</taxon>
        <taxon>Bacillariophyta</taxon>
        <taxon>Coscinodiscophyceae</taxon>
        <taxon>Thalassiosirophycidae</taxon>
        <taxon>Stephanodiscales</taxon>
        <taxon>Stephanodiscaceae</taxon>
        <taxon>Cyclotella</taxon>
    </lineage>
</organism>
<comment type="caution">
    <text evidence="2">The sequence shown here is derived from an EMBL/GenBank/DDBJ whole genome shotgun (WGS) entry which is preliminary data.</text>
</comment>
<feature type="compositionally biased region" description="Basic and acidic residues" evidence="1">
    <location>
        <begin position="325"/>
        <end position="343"/>
    </location>
</feature>
<evidence type="ECO:0000313" key="3">
    <source>
        <dbReference type="Proteomes" id="UP001530400"/>
    </source>
</evidence>
<feature type="compositionally biased region" description="Basic residues" evidence="1">
    <location>
        <begin position="309"/>
        <end position="320"/>
    </location>
</feature>
<feature type="compositionally biased region" description="Basic and acidic residues" evidence="1">
    <location>
        <begin position="1177"/>
        <end position="1188"/>
    </location>
</feature>
<feature type="compositionally biased region" description="Basic and acidic residues" evidence="1">
    <location>
        <begin position="407"/>
        <end position="435"/>
    </location>
</feature>
<feature type="compositionally biased region" description="Low complexity" evidence="1">
    <location>
        <begin position="24"/>
        <end position="41"/>
    </location>
</feature>
<feature type="region of interest" description="Disordered" evidence="1">
    <location>
        <begin position="1"/>
        <end position="350"/>
    </location>
</feature>
<feature type="compositionally biased region" description="Basic and acidic residues" evidence="1">
    <location>
        <begin position="142"/>
        <end position="151"/>
    </location>
</feature>
<feature type="compositionally biased region" description="Basic and acidic residues" evidence="1">
    <location>
        <begin position="278"/>
        <end position="302"/>
    </location>
</feature>
<feature type="region of interest" description="Disordered" evidence="1">
    <location>
        <begin position="521"/>
        <end position="593"/>
    </location>
</feature>
<feature type="compositionally biased region" description="Basic and acidic residues" evidence="1">
    <location>
        <begin position="1307"/>
        <end position="1320"/>
    </location>
</feature>
<keyword evidence="3" id="KW-1185">Reference proteome</keyword>
<name>A0ABD3QKU1_9STRA</name>
<dbReference type="EMBL" id="JALLPJ020000155">
    <property type="protein sequence ID" value="KAL3800707.1"/>
    <property type="molecule type" value="Genomic_DNA"/>
</dbReference>
<feature type="compositionally biased region" description="Basic and acidic residues" evidence="1">
    <location>
        <begin position="1258"/>
        <end position="1282"/>
    </location>
</feature>
<protein>
    <submittedName>
        <fullName evidence="2">Uncharacterized protein</fullName>
    </submittedName>
</protein>
<reference evidence="2 3" key="1">
    <citation type="submission" date="2024-10" db="EMBL/GenBank/DDBJ databases">
        <title>Updated reference genomes for cyclostephanoid diatoms.</title>
        <authorList>
            <person name="Roberts W.R."/>
            <person name="Alverson A.J."/>
        </authorList>
    </citation>
    <scope>NUCLEOTIDE SEQUENCE [LARGE SCALE GENOMIC DNA]</scope>
    <source>
        <strain evidence="2 3">AJA010-31</strain>
    </source>
</reference>
<feature type="region of interest" description="Disordered" evidence="1">
    <location>
        <begin position="398"/>
        <end position="449"/>
    </location>
</feature>
<feature type="region of interest" description="Disordered" evidence="1">
    <location>
        <begin position="1174"/>
        <end position="1320"/>
    </location>
</feature>
<feature type="compositionally biased region" description="Polar residues" evidence="1">
    <location>
        <begin position="574"/>
        <end position="587"/>
    </location>
</feature>
<feature type="compositionally biased region" description="Pro residues" evidence="1">
    <location>
        <begin position="7"/>
        <end position="16"/>
    </location>
</feature>
<feature type="compositionally biased region" description="Basic and acidic residues" evidence="1">
    <location>
        <begin position="71"/>
        <end position="85"/>
    </location>
</feature>
<feature type="region of interest" description="Disordered" evidence="1">
    <location>
        <begin position="478"/>
        <end position="509"/>
    </location>
</feature>